<comment type="caution">
    <text evidence="7">Lacks conserved residue(s) required for the propagation of feature annotation.</text>
</comment>
<dbReference type="NCBIfam" id="TIGR01443">
    <property type="entry name" value="intein_Cterm"/>
    <property type="match status" value="1"/>
</dbReference>
<dbReference type="SMART" id="SM00434">
    <property type="entry name" value="TOP4c"/>
    <property type="match status" value="1"/>
</dbReference>
<dbReference type="Pfam" id="PF00521">
    <property type="entry name" value="DNA_topoisoIV"/>
    <property type="match status" value="2"/>
</dbReference>
<dbReference type="NCBIfam" id="TIGR01445">
    <property type="entry name" value="intein_Nterm"/>
    <property type="match status" value="1"/>
</dbReference>
<dbReference type="InterPro" id="IPR006141">
    <property type="entry name" value="Intein_N"/>
</dbReference>
<evidence type="ECO:0000313" key="9">
    <source>
        <dbReference type="EMBL" id="MTW20012.1"/>
    </source>
</evidence>
<dbReference type="GO" id="GO:0003677">
    <property type="term" value="F:DNA binding"/>
    <property type="evidence" value="ECO:0007669"/>
    <property type="project" value="UniProtKB-UniRule"/>
</dbReference>
<name>A0A6N8E703_9GAMM</name>
<keyword evidence="5 7" id="KW-0238">DNA-binding</keyword>
<dbReference type="InterPro" id="IPR050220">
    <property type="entry name" value="Type_II_DNA_Topoisomerases"/>
</dbReference>
<keyword evidence="4" id="KW-0799">Topoisomerase</keyword>
<dbReference type="CDD" id="cd00187">
    <property type="entry name" value="TOP4c"/>
    <property type="match status" value="1"/>
</dbReference>
<dbReference type="Gene3D" id="2.120.10.90">
    <property type="entry name" value="DNA gyrase/topoisomerase IV, subunit A, C-terminal"/>
    <property type="match status" value="1"/>
</dbReference>
<dbReference type="SUPFAM" id="SSF101904">
    <property type="entry name" value="GyrA/ParC C-terminal domain-like"/>
    <property type="match status" value="1"/>
</dbReference>
<dbReference type="SMART" id="SM00306">
    <property type="entry name" value="HintN"/>
    <property type="match status" value="1"/>
</dbReference>
<feature type="domain" description="Topo IIA-type catalytic" evidence="8">
    <location>
        <begin position="34"/>
        <end position="1055"/>
    </location>
</feature>
<dbReference type="GO" id="GO:0003918">
    <property type="term" value="F:DNA topoisomerase type II (double strand cut, ATP-hydrolyzing) activity"/>
    <property type="evidence" value="ECO:0007669"/>
    <property type="project" value="UniProtKB-EC"/>
</dbReference>
<dbReference type="Gene3D" id="3.30.1360.40">
    <property type="match status" value="1"/>
</dbReference>
<dbReference type="Pfam" id="PF14890">
    <property type="entry name" value="Intein_splicing"/>
    <property type="match status" value="1"/>
</dbReference>
<dbReference type="EMBL" id="WNKT01000003">
    <property type="protein sequence ID" value="MTW20012.1"/>
    <property type="molecule type" value="Genomic_DNA"/>
</dbReference>
<protein>
    <recommendedName>
        <fullName evidence="3">DNA topoisomerase (ATP-hydrolyzing)</fullName>
        <ecNumber evidence="3">5.6.2.2</ecNumber>
    </recommendedName>
</protein>
<dbReference type="InterPro" id="IPR003587">
    <property type="entry name" value="Hint_dom_N"/>
</dbReference>
<dbReference type="CDD" id="cd00081">
    <property type="entry name" value="Hint"/>
    <property type="match status" value="1"/>
</dbReference>
<organism evidence="9 10">
    <name type="scientific">Allochromatium palmeri</name>
    <dbReference type="NCBI Taxonomy" id="231048"/>
    <lineage>
        <taxon>Bacteria</taxon>
        <taxon>Pseudomonadati</taxon>
        <taxon>Pseudomonadota</taxon>
        <taxon>Gammaproteobacteria</taxon>
        <taxon>Chromatiales</taxon>
        <taxon>Chromatiaceae</taxon>
        <taxon>Allochromatium</taxon>
    </lineage>
</organism>
<evidence type="ECO:0000256" key="3">
    <source>
        <dbReference type="ARBA" id="ARBA00012895"/>
    </source>
</evidence>
<dbReference type="EC" id="5.6.2.2" evidence="3"/>
<proteinExistence type="inferred from homology"/>
<dbReference type="PANTHER" id="PTHR43493:SF5">
    <property type="entry name" value="DNA GYRASE SUBUNIT A, CHLOROPLASTIC_MITOCHONDRIAL"/>
    <property type="match status" value="1"/>
</dbReference>
<evidence type="ECO:0000313" key="10">
    <source>
        <dbReference type="Proteomes" id="UP000434044"/>
    </source>
</evidence>
<dbReference type="GO" id="GO:0005524">
    <property type="term" value="F:ATP binding"/>
    <property type="evidence" value="ECO:0007669"/>
    <property type="project" value="InterPro"/>
</dbReference>
<evidence type="ECO:0000256" key="2">
    <source>
        <dbReference type="ARBA" id="ARBA00008263"/>
    </source>
</evidence>
<dbReference type="FunFam" id="2.120.10.90:FF:000004">
    <property type="entry name" value="DNA gyrase subunit A"/>
    <property type="match status" value="1"/>
</dbReference>
<dbReference type="InterPro" id="IPR002205">
    <property type="entry name" value="Topo_IIA_dom_A"/>
</dbReference>
<dbReference type="Gene3D" id="3.90.199.10">
    <property type="entry name" value="Topoisomerase II, domain 5"/>
    <property type="match status" value="2"/>
</dbReference>
<dbReference type="Pfam" id="PF03989">
    <property type="entry name" value="DNA_gyraseA_C"/>
    <property type="match status" value="6"/>
</dbReference>
<dbReference type="GO" id="GO:0006265">
    <property type="term" value="P:DNA topological change"/>
    <property type="evidence" value="ECO:0007669"/>
    <property type="project" value="InterPro"/>
</dbReference>
<dbReference type="SUPFAM" id="SSF51294">
    <property type="entry name" value="Hedgehog/intein (Hint) domain"/>
    <property type="match status" value="1"/>
</dbReference>
<keyword evidence="10" id="KW-1185">Reference proteome</keyword>
<dbReference type="PROSITE" id="PS50817">
    <property type="entry name" value="INTEIN_N_TER"/>
    <property type="match status" value="1"/>
</dbReference>
<comment type="caution">
    <text evidence="9">The sequence shown here is derived from an EMBL/GenBank/DDBJ whole genome shotgun (WGS) entry which is preliminary data.</text>
</comment>
<dbReference type="InterPro" id="IPR006691">
    <property type="entry name" value="GyrA/parC_rep"/>
</dbReference>
<dbReference type="PROSITE" id="PS52040">
    <property type="entry name" value="TOPO_IIA"/>
    <property type="match status" value="1"/>
</dbReference>
<evidence type="ECO:0000256" key="6">
    <source>
        <dbReference type="ARBA" id="ARBA00023235"/>
    </source>
</evidence>
<dbReference type="InterPro" id="IPR013760">
    <property type="entry name" value="Topo_IIA-like_dom_sf"/>
</dbReference>
<accession>A0A6N8E703</accession>
<comment type="catalytic activity">
    <reaction evidence="1">
        <text>ATP-dependent breakage, passage and rejoining of double-stranded DNA.</text>
        <dbReference type="EC" id="5.6.2.2"/>
    </reaction>
</comment>
<comment type="similarity">
    <text evidence="2">Belongs to the type II topoisomerase GyrA/ParC subunit family.</text>
</comment>
<sequence length="1386" mass="157101">MPDFAKEVLPINLEDEMRQSYLDYAMSVIVGRALPDVRDGLKPVHRRVLFSMHEQGNVWNRAYRKSARVVGDVMGKYHPHGDAAIYDTMVRMAQPFSLRNLLVDGQGNFGCFTGDTAIKLADGTEKTFAELAQLPPNEIFYVYAVDKTGKIVIAEGRHARLTRPDAELLELTLDTGDVVRCTPDHRFMLRDGSYKEAQDLTPDDSLMPGVFDTAPVKPGLNEYLRILQPNLGQYQFVHHLADEFNAERGQCDGVQGPFVRHHRNFDRWNNTPPNIQRLTFLEHLHLHAERIGELWQDPAFREAQKKGVQNYYSQHPEAAESRRERFIRQNQDESFRQINAARTSEGLQHYYAEHPEARAAISERMRLLWQDADYREKMSGVLSGIKKRPLSDEEQASIRAIIAEKSRRMWADDDKREEIVSAICRAMASDTIRKKISEAVKRQWQNPEYRAKFPADHFSRMAHRFWDKPEAREIHRKKIARQWESAEFIQAQKQAVIDSNARRLLDNPGLMRDINRKAVESLRTNWRTPEYRQQVMRRKIAGYVYDLSKQFPDADITPELYESNRRQNWIPRLNKAVEYFGDFDALVTAGRHYNHRVVSQRRLTDRADTYDITVDHHHNFLLACGVFVHNSVDGDPPAAMRYTEVRMTRIADTLLDDLDKETVDFTPNYDNTEHEPTVLPARFPNLLVNGSSGIAVGMATNIPPHNLREIIDACLTIIDNPLVTIEELMEIVPGPDFPTAALINGVRGIREAYRTGRGRCVMRARATTETQKRSGREAIVITEIPYQVNKARLLERIAELVKEKKIEGIAQDGLRDESDKDGLRIVIELKRDAYSEVLLNNLYQHTQLQQVFGINMVALVDGQPLTLNLKQILEYFLRHRRDVVTRRTLYELRKARNRAHVLEGYAIALANIDEVIATIKAASNPAEARERLMERHWTPGSVTAMLERAGADHTRPEELEACFGLSDAGYRLSERQAKAILDLQLHRLTGLEQDKILKEFEEILEAIAALLLILSDPDQLMDVIREELIAVRDQFGDARRTEIQIDQTDLTLEDLIAPEDRVVTLSHQGYVKTQPISDYQAQKRGGKGKSATAIKEEDFIDRIFVANSHDTVLCFSSRGRVYWLKVYELPQAGRGARGRPMVNLLPLEAGERITTLLPVRDYEDGFFVFMATSAGTVKKTPLKDFSRPLSRGIIAIDLREDELLVGATITGGEQDLMLFTSAGKAVRFSESHVRSMGRAAHGVRGVMLQEGQRVIALVAPEDSGTVLSVTENGYGKRTTVDQFPTRGRGTQGVIAIDTAERNGAQVGAILVYPGDEIMLIADDGTLIRTTVDQIPVVGRNTKGVKLINLGEGQRLVFVERIAALEGDKDADEEAVEDNEASVTDDA</sequence>
<evidence type="ECO:0000256" key="4">
    <source>
        <dbReference type="ARBA" id="ARBA00023029"/>
    </source>
</evidence>
<gene>
    <name evidence="9" type="primary">gyrA</name>
    <name evidence="9" type="ORF">GJ668_02755</name>
</gene>
<evidence type="ECO:0000259" key="8">
    <source>
        <dbReference type="PROSITE" id="PS52040"/>
    </source>
</evidence>
<dbReference type="GO" id="GO:0016539">
    <property type="term" value="P:intein-mediated protein splicing"/>
    <property type="evidence" value="ECO:0007669"/>
    <property type="project" value="InterPro"/>
</dbReference>
<reference evidence="9 10" key="1">
    <citation type="submission" date="2019-11" db="EMBL/GenBank/DDBJ databases">
        <title>Whole-genome sequence of the anaerobic purple sulfur bacterium Allochromatium palmeri DSM 15591.</title>
        <authorList>
            <person name="Kyndt J.A."/>
            <person name="Meyer T.E."/>
        </authorList>
    </citation>
    <scope>NUCLEOTIDE SEQUENCE [LARGE SCALE GENOMIC DNA]</scope>
    <source>
        <strain evidence="9 10">DSM 15591</strain>
    </source>
</reference>
<dbReference type="RefSeq" id="WP_155448582.1">
    <property type="nucleotide sequence ID" value="NZ_WNKT01000003.1"/>
</dbReference>
<evidence type="ECO:0000256" key="5">
    <source>
        <dbReference type="ARBA" id="ARBA00023125"/>
    </source>
</evidence>
<evidence type="ECO:0000256" key="7">
    <source>
        <dbReference type="PROSITE-ProRule" id="PRU01384"/>
    </source>
</evidence>
<dbReference type="OrthoDB" id="9806486at2"/>
<keyword evidence="6" id="KW-0413">Isomerase</keyword>
<dbReference type="GO" id="GO:0009330">
    <property type="term" value="C:DNA topoisomerase type II (double strand cut, ATP-hydrolyzing) complex"/>
    <property type="evidence" value="ECO:0007669"/>
    <property type="project" value="TreeGrafter"/>
</dbReference>
<dbReference type="PANTHER" id="PTHR43493">
    <property type="entry name" value="DNA GYRASE/TOPOISOMERASE SUBUNIT A"/>
    <property type="match status" value="1"/>
</dbReference>
<dbReference type="InterPro" id="IPR036844">
    <property type="entry name" value="Hint_dom_sf"/>
</dbReference>
<dbReference type="InterPro" id="IPR030934">
    <property type="entry name" value="Intein_C"/>
</dbReference>
<dbReference type="PROSITE" id="PS50818">
    <property type="entry name" value="INTEIN_C_TER"/>
    <property type="match status" value="1"/>
</dbReference>
<dbReference type="NCBIfam" id="NF004043">
    <property type="entry name" value="PRK05560.1"/>
    <property type="match status" value="1"/>
</dbReference>
<dbReference type="SUPFAM" id="SSF56719">
    <property type="entry name" value="Type II DNA topoisomerase"/>
    <property type="match status" value="2"/>
</dbReference>
<dbReference type="InterPro" id="IPR013757">
    <property type="entry name" value="Topo_IIA_A_a_sf"/>
</dbReference>
<dbReference type="FunFam" id="3.30.1360.40:FF:000002">
    <property type="entry name" value="DNA gyrase subunit A"/>
    <property type="match status" value="1"/>
</dbReference>
<evidence type="ECO:0000256" key="1">
    <source>
        <dbReference type="ARBA" id="ARBA00000185"/>
    </source>
</evidence>
<dbReference type="GO" id="GO:0005737">
    <property type="term" value="C:cytoplasm"/>
    <property type="evidence" value="ECO:0007669"/>
    <property type="project" value="TreeGrafter"/>
</dbReference>
<dbReference type="Proteomes" id="UP000434044">
    <property type="component" value="Unassembled WGS sequence"/>
</dbReference>
<dbReference type="InterPro" id="IPR035516">
    <property type="entry name" value="Gyrase/topoIV_suA_C"/>
</dbReference>
<dbReference type="NCBIfam" id="TIGR01063">
    <property type="entry name" value="gyrA"/>
    <property type="match status" value="1"/>
</dbReference>
<dbReference type="InterPro" id="IPR013758">
    <property type="entry name" value="Topo_IIA_A/C_ab"/>
</dbReference>
<dbReference type="Gene3D" id="1.10.268.10">
    <property type="entry name" value="Topoisomerase, domain 3"/>
    <property type="match status" value="1"/>
</dbReference>